<name>A0A1L5FBQ1_CLOKL</name>
<dbReference type="PANTHER" id="PTHR43191">
    <property type="entry name" value="RRNA METHYLTRANSFERASE 3"/>
    <property type="match status" value="1"/>
</dbReference>
<dbReference type="GO" id="GO:0006396">
    <property type="term" value="P:RNA processing"/>
    <property type="evidence" value="ECO:0007669"/>
    <property type="project" value="InterPro"/>
</dbReference>
<dbReference type="InterPro" id="IPR053888">
    <property type="entry name" value="MRM3-like_sub_bind"/>
</dbReference>
<dbReference type="SUPFAM" id="SSF75217">
    <property type="entry name" value="alpha/beta knot"/>
    <property type="match status" value="1"/>
</dbReference>
<protein>
    <submittedName>
        <fullName evidence="5">RNA methyltransferase</fullName>
    </submittedName>
</protein>
<evidence type="ECO:0000256" key="2">
    <source>
        <dbReference type="ARBA" id="ARBA00022603"/>
    </source>
</evidence>
<dbReference type="InterPro" id="IPR001537">
    <property type="entry name" value="SpoU_MeTrfase"/>
</dbReference>
<dbReference type="InterPro" id="IPR029028">
    <property type="entry name" value="Alpha/beta_knot_MTases"/>
</dbReference>
<dbReference type="SUPFAM" id="SSF55315">
    <property type="entry name" value="L30e-like"/>
    <property type="match status" value="1"/>
</dbReference>
<evidence type="ECO:0000256" key="3">
    <source>
        <dbReference type="ARBA" id="ARBA00022679"/>
    </source>
</evidence>
<comment type="similarity">
    <text evidence="1">Belongs to the class IV-like SAM-binding methyltransferase superfamily. RNA methyltransferase TrmH family.</text>
</comment>
<dbReference type="InterPro" id="IPR013123">
    <property type="entry name" value="SpoU_subst-bd"/>
</dbReference>
<feature type="domain" description="RNA 2-O ribose methyltransferase substrate binding" evidence="4">
    <location>
        <begin position="31"/>
        <end position="106"/>
    </location>
</feature>
<dbReference type="Gene3D" id="3.30.1330.30">
    <property type="match status" value="1"/>
</dbReference>
<gene>
    <name evidence="5" type="ORF">BS101_17670</name>
</gene>
<dbReference type="Proteomes" id="UP000184604">
    <property type="component" value="Chromosome"/>
</dbReference>
<proteinExistence type="inferred from homology"/>
<dbReference type="EMBL" id="CP018335">
    <property type="protein sequence ID" value="APM40435.1"/>
    <property type="molecule type" value="Genomic_DNA"/>
</dbReference>
<keyword evidence="2 5" id="KW-0489">Methyltransferase</keyword>
<dbReference type="AlphaFoldDB" id="A0A1L5FBQ1"/>
<keyword evidence="3 5" id="KW-0808">Transferase</keyword>
<organism evidence="5 6">
    <name type="scientific">Clostridium kluyveri</name>
    <dbReference type="NCBI Taxonomy" id="1534"/>
    <lineage>
        <taxon>Bacteria</taxon>
        <taxon>Bacillati</taxon>
        <taxon>Bacillota</taxon>
        <taxon>Clostridia</taxon>
        <taxon>Eubacteriales</taxon>
        <taxon>Clostridiaceae</taxon>
        <taxon>Clostridium</taxon>
    </lineage>
</organism>
<dbReference type="CDD" id="cd18095">
    <property type="entry name" value="SpoU-like_rRNA-MTase"/>
    <property type="match status" value="1"/>
</dbReference>
<evidence type="ECO:0000259" key="4">
    <source>
        <dbReference type="SMART" id="SM00967"/>
    </source>
</evidence>
<dbReference type="OrthoDB" id="9785673at2"/>
<dbReference type="SMART" id="SM00967">
    <property type="entry name" value="SpoU_sub_bind"/>
    <property type="match status" value="1"/>
</dbReference>
<accession>A0A1L5FBQ1</accession>
<dbReference type="GO" id="GO:0032259">
    <property type="term" value="P:methylation"/>
    <property type="evidence" value="ECO:0007669"/>
    <property type="project" value="UniProtKB-KW"/>
</dbReference>
<dbReference type="InterPro" id="IPR029064">
    <property type="entry name" value="Ribosomal_eL30-like_sf"/>
</dbReference>
<evidence type="ECO:0000256" key="1">
    <source>
        <dbReference type="ARBA" id="ARBA00007228"/>
    </source>
</evidence>
<dbReference type="Pfam" id="PF22435">
    <property type="entry name" value="MRM3-like_sub_bind"/>
    <property type="match status" value="1"/>
</dbReference>
<dbReference type="Gene3D" id="3.40.1280.10">
    <property type="match status" value="1"/>
</dbReference>
<evidence type="ECO:0000313" key="5">
    <source>
        <dbReference type="EMBL" id="APM40435.1"/>
    </source>
</evidence>
<dbReference type="RefSeq" id="WP_073540031.1">
    <property type="nucleotide sequence ID" value="NZ_CP018335.1"/>
</dbReference>
<reference evidence="5 6" key="1">
    <citation type="submission" date="2016-12" db="EMBL/GenBank/DDBJ databases">
        <title>Complete genome sequence of Clostridium kluyveri JZZ isolated from the pit mud of a Chinese flavor liquor-making factory.</title>
        <authorList>
            <person name="Wang Y."/>
        </authorList>
    </citation>
    <scope>NUCLEOTIDE SEQUENCE [LARGE SCALE GENOMIC DNA]</scope>
    <source>
        <strain evidence="5 6">JZZ</strain>
    </source>
</reference>
<dbReference type="InterPro" id="IPR051259">
    <property type="entry name" value="rRNA_Methyltransferase"/>
</dbReference>
<dbReference type="GO" id="GO:0008173">
    <property type="term" value="F:RNA methyltransferase activity"/>
    <property type="evidence" value="ECO:0007669"/>
    <property type="project" value="InterPro"/>
</dbReference>
<dbReference type="Pfam" id="PF00588">
    <property type="entry name" value="SpoU_methylase"/>
    <property type="match status" value="1"/>
</dbReference>
<dbReference type="PANTHER" id="PTHR43191:SF2">
    <property type="entry name" value="RRNA METHYLTRANSFERASE 3, MITOCHONDRIAL"/>
    <property type="match status" value="1"/>
</dbReference>
<dbReference type="GO" id="GO:0003723">
    <property type="term" value="F:RNA binding"/>
    <property type="evidence" value="ECO:0007669"/>
    <property type="project" value="InterPro"/>
</dbReference>
<dbReference type="InterPro" id="IPR029026">
    <property type="entry name" value="tRNA_m1G_MTases_N"/>
</dbReference>
<sequence>MDIIRSKDNLHVKEAKKLKEKKYRIRRKEFIIEGFRFVKEAINSEFYVSQIFLSEYFTNREERFFLERNNKVKCPIYFVADEILRSISCTENPQGIIAVVKNKELNIKDEQGFYVLADRIQDPGNMGTIIRSAHASGALGIITTKGTVDIYNEKTLRATMGSIFYIPIIQDENLEKVSSLKQMGFKLISSSLDSDINFYNMDLKGKIIIAIGNEGSGLSEDVKKISDIEVNIPMPGGAESLNAAVAASIMMFEVVRQKLNLCVDNI</sequence>
<dbReference type="GO" id="GO:0005737">
    <property type="term" value="C:cytoplasm"/>
    <property type="evidence" value="ECO:0007669"/>
    <property type="project" value="UniProtKB-ARBA"/>
</dbReference>
<evidence type="ECO:0000313" key="6">
    <source>
        <dbReference type="Proteomes" id="UP000184604"/>
    </source>
</evidence>